<sequence length="309" mass="36550">MNKLLHIFTFSPVQGFISNSRRLSDLYHSSLLLSTLTENLIKVIKDLNTEIIYPVLVEDGQGLANYPNRIVFLADKCICEDVIKNFQELWEGVYETVLRKVLDEVGISKEEKEKIEEQAKLHLENYFRAYCECTNSEEVKKWKEKLKQNLGKDYDDYAVAYDWTERKLGALKSKKHYEPLMDAYTYNGKEYPDGCTLCGERAHLAVDWKKLIENLQKQDRIKYIKHYLKEGERLCGVCLVKRFAFYCLKRQTFPSVHDIANAKFKEELKDFEQRHKDRASELKSLLQQYMGEEKPRDHLWEYNAELFDI</sequence>
<dbReference type="OrthoDB" id="9758700at2"/>
<dbReference type="Proteomes" id="UP000018914">
    <property type="component" value="Chromosome"/>
</dbReference>
<gene>
    <name evidence="2" type="ORF">THERU_04380</name>
</gene>
<dbReference type="Pfam" id="PF12469">
    <property type="entry name" value="Cmr2_N"/>
    <property type="match status" value="1"/>
</dbReference>
<reference evidence="2 3" key="1">
    <citation type="submission" date="2013-12" db="EMBL/GenBank/DDBJ databases">
        <authorList>
            <consortium name="DOE Joint Genome Institute"/>
            <person name="Eisen J."/>
            <person name="Huntemann M."/>
            <person name="Han J."/>
            <person name="Chen A."/>
            <person name="Kyrpides N."/>
            <person name="Mavromatis K."/>
            <person name="Markowitz V."/>
            <person name="Palaniappan K."/>
            <person name="Ivanova N."/>
            <person name="Schaumberg A."/>
            <person name="Pati A."/>
            <person name="Liolios K."/>
            <person name="Nordberg H.P."/>
            <person name="Cantor M.N."/>
            <person name="Hua S.X."/>
            <person name="Woyke T."/>
        </authorList>
    </citation>
    <scope>NUCLEOTIDE SEQUENCE [LARGE SCALE GENOMIC DNA]</scope>
    <source>
        <strain evidence="2 3">DSM 23557</strain>
    </source>
</reference>
<dbReference type="STRING" id="75906.THERU_04380"/>
<dbReference type="Gene3D" id="3.30.70.2220">
    <property type="entry name" value="CRISPR-Cas system, Cmr2 subunit, D1 domain, cysteine cluster"/>
    <property type="match status" value="1"/>
</dbReference>
<proteinExistence type="predicted"/>
<dbReference type="KEGG" id="trd:THERU_04380"/>
<dbReference type="HOGENOM" id="CLU_899970_0_0_0"/>
<dbReference type="eggNOG" id="COG1353">
    <property type="taxonomic scope" value="Bacteria"/>
</dbReference>
<dbReference type="AlphaFoldDB" id="W0DII3"/>
<evidence type="ECO:0000313" key="2">
    <source>
        <dbReference type="EMBL" id="AHE96818.1"/>
    </source>
</evidence>
<name>W0DII3_9AQUI</name>
<organism evidence="3">
    <name type="scientific">Thermocrinis ruber</name>
    <dbReference type="NCBI Taxonomy" id="75906"/>
    <lineage>
        <taxon>Bacteria</taxon>
        <taxon>Pseudomonadati</taxon>
        <taxon>Aquificota</taxon>
        <taxon>Aquificia</taxon>
        <taxon>Aquificales</taxon>
        <taxon>Aquificaceae</taxon>
        <taxon>Thermocrinis</taxon>
    </lineage>
</organism>
<evidence type="ECO:0000313" key="3">
    <source>
        <dbReference type="Proteomes" id="UP000018914"/>
    </source>
</evidence>
<accession>W0DII3</accession>
<feature type="domain" description="CRISPR-associated protein Cmr2 N-terminal" evidence="1">
    <location>
        <begin position="7"/>
        <end position="94"/>
    </location>
</feature>
<dbReference type="EMBL" id="CP007028">
    <property type="protein sequence ID" value="AHE96818.1"/>
    <property type="molecule type" value="Genomic_DNA"/>
</dbReference>
<keyword evidence="3" id="KW-1185">Reference proteome</keyword>
<protein>
    <recommendedName>
        <fullName evidence="1">CRISPR-associated protein Cmr2 N-terminal domain-containing protein</fullName>
    </recommendedName>
</protein>
<evidence type="ECO:0000259" key="1">
    <source>
        <dbReference type="Pfam" id="PF12469"/>
    </source>
</evidence>
<dbReference type="InterPro" id="IPR038242">
    <property type="entry name" value="Cmr2_N"/>
</dbReference>
<dbReference type="InterPro" id="IPR024615">
    <property type="entry name" value="CRISPR-assoc_Cmr2_N"/>
</dbReference>
<dbReference type="RefSeq" id="WP_025306048.1">
    <property type="nucleotide sequence ID" value="NZ_CP007028.1"/>
</dbReference>